<sequence length="421" mass="45648">MKLYDQLIQFVEQKLGPFAGKVGCQRHVTALRDGFLVSMPFVIIGSFILILSNPPFAEDTTNVMGRTWLDFVAKHRSVIIMPWSMSMGIMSLFVSMGVAYSLARSYKMDAIGAAALSLMTFLLIAAPDKDGTLPMLYMGGTGIFTALISAYFSVELTRFLSRHNITLRMPEQVPPAIEASFSLLIPVLFIFVTAYPLSLLIQGSFGMPVPRAVMALFEPLVLASNSLPAIIGAVMLSQLLWFTGIHGSNIVVGILSPVFLTNIAVNASAYAAGQPIPNLFTQPFLDFYIAIGGSGATLSLAILMSFSRTAHLRSVGRMSLLPGIFQINEPVIFGTPIVMNATFFLPFVFIPIINATVAYIATSTGLVAKAIAVTPWTTPAVIGSAWGAGWMISSSILTVFLIILDLVLYYPFFRVFEKQGL</sequence>
<proteinExistence type="predicted"/>
<feature type="transmembrane region" description="Helical" evidence="9">
    <location>
        <begin position="35"/>
        <end position="57"/>
    </location>
</feature>
<evidence type="ECO:0000256" key="2">
    <source>
        <dbReference type="ARBA" id="ARBA00022448"/>
    </source>
</evidence>
<keyword evidence="3 8" id="KW-1003">Cell membrane</keyword>
<dbReference type="RefSeq" id="WP_354010995.1">
    <property type="nucleotide sequence ID" value="NZ_JBEWTA010000001.1"/>
</dbReference>
<feature type="transmembrane region" description="Helical" evidence="9">
    <location>
        <begin position="343"/>
        <end position="368"/>
    </location>
</feature>
<feature type="transmembrane region" description="Helical" evidence="9">
    <location>
        <begin position="287"/>
        <end position="307"/>
    </location>
</feature>
<comment type="subcellular location">
    <subcellularLocation>
        <location evidence="1">Cell membrane</location>
        <topology evidence="1">Multi-pass membrane protein</topology>
    </subcellularLocation>
</comment>
<keyword evidence="12" id="KW-1185">Reference proteome</keyword>
<evidence type="ECO:0000256" key="4">
    <source>
        <dbReference type="ARBA" id="ARBA00022597"/>
    </source>
</evidence>
<dbReference type="InterPro" id="IPR004501">
    <property type="entry name" value="PTS_EIIC_3"/>
</dbReference>
<organism evidence="11 12">
    <name type="scientific">Endozoicomonas lisbonensis</name>
    <dbReference type="NCBI Taxonomy" id="3120522"/>
    <lineage>
        <taxon>Bacteria</taxon>
        <taxon>Pseudomonadati</taxon>
        <taxon>Pseudomonadota</taxon>
        <taxon>Gammaproteobacteria</taxon>
        <taxon>Oceanospirillales</taxon>
        <taxon>Endozoicomonadaceae</taxon>
        <taxon>Endozoicomonas</taxon>
    </lineage>
</organism>
<dbReference type="PANTHER" id="PTHR33989:SF4">
    <property type="entry name" value="PTS SYSTEM N,N'-DIACETYLCHITOBIOSE-SPECIFIC EIIC COMPONENT"/>
    <property type="match status" value="1"/>
</dbReference>
<keyword evidence="2 8" id="KW-0813">Transport</keyword>
<dbReference type="EMBL" id="JBEWTB010000002">
    <property type="protein sequence ID" value="MET4756670.1"/>
    <property type="molecule type" value="Genomic_DNA"/>
</dbReference>
<feature type="domain" description="PTS EIIC type-3" evidence="10">
    <location>
        <begin position="11"/>
        <end position="412"/>
    </location>
</feature>
<dbReference type="Proteomes" id="UP001549366">
    <property type="component" value="Unassembled WGS sequence"/>
</dbReference>
<comment type="caution">
    <text evidence="11">The sequence shown here is derived from an EMBL/GenBank/DDBJ whole genome shotgun (WGS) entry which is preliminary data.</text>
</comment>
<keyword evidence="7 8" id="KW-0472">Membrane</keyword>
<gene>
    <name evidence="11" type="ORF">V5J35_001862</name>
</gene>
<dbReference type="PIRSF" id="PIRSF006351">
    <property type="entry name" value="PTS_EIIC-Cellobiose"/>
    <property type="match status" value="1"/>
</dbReference>
<evidence type="ECO:0000313" key="11">
    <source>
        <dbReference type="EMBL" id="MET4756670.1"/>
    </source>
</evidence>
<feature type="transmembrane region" description="Helical" evidence="9">
    <location>
        <begin position="133"/>
        <end position="154"/>
    </location>
</feature>
<feature type="transmembrane region" description="Helical" evidence="9">
    <location>
        <begin position="77"/>
        <end position="103"/>
    </location>
</feature>
<feature type="transmembrane region" description="Helical" evidence="9">
    <location>
        <begin position="250"/>
        <end position="272"/>
    </location>
</feature>
<evidence type="ECO:0000256" key="7">
    <source>
        <dbReference type="ARBA" id="ARBA00023136"/>
    </source>
</evidence>
<evidence type="ECO:0000256" key="3">
    <source>
        <dbReference type="ARBA" id="ARBA00022475"/>
    </source>
</evidence>
<name>A0ABV2SFX0_9GAMM</name>
<keyword evidence="6 9" id="KW-1133">Transmembrane helix</keyword>
<feature type="transmembrane region" description="Helical" evidence="9">
    <location>
        <begin position="388"/>
        <end position="412"/>
    </location>
</feature>
<feature type="transmembrane region" description="Helical" evidence="9">
    <location>
        <begin position="221"/>
        <end position="243"/>
    </location>
</feature>
<accession>A0ABV2SFX0</accession>
<evidence type="ECO:0000256" key="5">
    <source>
        <dbReference type="ARBA" id="ARBA00022692"/>
    </source>
</evidence>
<protein>
    <recommendedName>
        <fullName evidence="8">Permease IIC component</fullName>
    </recommendedName>
</protein>
<dbReference type="NCBIfam" id="TIGR00410">
    <property type="entry name" value="lacE"/>
    <property type="match status" value="1"/>
</dbReference>
<evidence type="ECO:0000256" key="9">
    <source>
        <dbReference type="SAM" id="Phobius"/>
    </source>
</evidence>
<dbReference type="InterPro" id="IPR004796">
    <property type="entry name" value="PTS_IIC_cello"/>
</dbReference>
<evidence type="ECO:0000256" key="1">
    <source>
        <dbReference type="ARBA" id="ARBA00004651"/>
    </source>
</evidence>
<evidence type="ECO:0000256" key="8">
    <source>
        <dbReference type="PIRNR" id="PIRNR006351"/>
    </source>
</evidence>
<evidence type="ECO:0000259" key="10">
    <source>
        <dbReference type="PROSITE" id="PS51105"/>
    </source>
</evidence>
<dbReference type="PANTHER" id="PTHR33989">
    <property type="match status" value="1"/>
</dbReference>
<evidence type="ECO:0000256" key="6">
    <source>
        <dbReference type="ARBA" id="ARBA00022989"/>
    </source>
</evidence>
<feature type="transmembrane region" description="Helical" evidence="9">
    <location>
        <begin position="110"/>
        <end position="127"/>
    </location>
</feature>
<evidence type="ECO:0000313" key="12">
    <source>
        <dbReference type="Proteomes" id="UP001549366"/>
    </source>
</evidence>
<keyword evidence="5 9" id="KW-0812">Transmembrane</keyword>
<keyword evidence="4 8" id="KW-0762">Sugar transport</keyword>
<dbReference type="PROSITE" id="PS51105">
    <property type="entry name" value="PTS_EIIC_TYPE_3"/>
    <property type="match status" value="1"/>
</dbReference>
<feature type="transmembrane region" description="Helical" evidence="9">
    <location>
        <begin position="175"/>
        <end position="201"/>
    </location>
</feature>
<dbReference type="InterPro" id="IPR051088">
    <property type="entry name" value="PTS_Sugar-EIIC/EIIB"/>
</dbReference>
<reference evidence="11 12" key="1">
    <citation type="submission" date="2024-06" db="EMBL/GenBank/DDBJ databases">
        <title>Genomic Encyclopedia of Type Strains, Phase V (KMG-V): Genome sequencing to study the core and pangenomes of soil and plant-associated prokaryotes.</title>
        <authorList>
            <person name="Whitman W."/>
        </authorList>
    </citation>
    <scope>NUCLEOTIDE SEQUENCE [LARGE SCALE GENOMIC DNA]</scope>
    <source>
        <strain evidence="11 12">NE40</strain>
    </source>
</reference>
<dbReference type="Pfam" id="PF02378">
    <property type="entry name" value="PTS_EIIC"/>
    <property type="match status" value="1"/>
</dbReference>
<dbReference type="InterPro" id="IPR003352">
    <property type="entry name" value="PTS_EIIC"/>
</dbReference>
<comment type="function">
    <text evidence="8">The phosphoenolpyruvate-dependent sugar phosphotransferase system (PTS), a major carbohydrate active -transport system, catalyzes the phosphorylation of incoming sugar substrates concomitant with their translocation across the cell membrane.</text>
</comment>